<accession>A0A381RKX8</accession>
<dbReference type="Gene3D" id="1.25.40.10">
    <property type="entry name" value="Tetratricopeptide repeat domain"/>
    <property type="match status" value="3"/>
</dbReference>
<dbReference type="SMART" id="SM00028">
    <property type="entry name" value="TPR"/>
    <property type="match status" value="8"/>
</dbReference>
<name>A0A381RKX8_9ZZZZ</name>
<dbReference type="EMBL" id="UINC01001905">
    <property type="protein sequence ID" value="SUZ90577.1"/>
    <property type="molecule type" value="Genomic_DNA"/>
</dbReference>
<dbReference type="Pfam" id="PF13432">
    <property type="entry name" value="TPR_16"/>
    <property type="match status" value="2"/>
</dbReference>
<dbReference type="GO" id="GO:0006493">
    <property type="term" value="P:protein O-linked glycosylation"/>
    <property type="evidence" value="ECO:0007669"/>
    <property type="project" value="InterPro"/>
</dbReference>
<dbReference type="PROSITE" id="PS50005">
    <property type="entry name" value="TPR"/>
    <property type="match status" value="4"/>
</dbReference>
<dbReference type="PANTHER" id="PTHR44366">
    <property type="entry name" value="UDP-N-ACETYLGLUCOSAMINE--PEPTIDE N-ACETYLGLUCOSAMINYLTRANSFERASE 110 KDA SUBUNIT"/>
    <property type="match status" value="1"/>
</dbReference>
<dbReference type="InterPro" id="IPR011990">
    <property type="entry name" value="TPR-like_helical_dom_sf"/>
</dbReference>
<dbReference type="InterPro" id="IPR037919">
    <property type="entry name" value="OGT"/>
</dbReference>
<dbReference type="AlphaFoldDB" id="A0A381RKX8"/>
<sequence>MFLKLRLTTITITLLVLLPAFAQAEAIPKTEAALHVTNTAQNALLQIGITALEEGDLQTALSALEQAVLMTPNLVEPYFWLGRARLEAGQPAAAVESLRRAEKLIGGFDQRIAYELGLALMRSGDLNAARLRFEAIIKANPAAPLPKLNLGWILMQEDQGGEALELFEAVTIEHPDNDLAHYYAGRVHEGNARFEEAAAAYERALTLSPYLLQALVALGKLEMARGDLNRARTLFERSVVHHPQVADAHLQLGLLELREGNLDAAVNELERAVTLDPTNETTRYHLGSVYARVGRFAESQLAFERFDNTRINAVEVERTIRRSRAESHAEFLVRRAQQEIEAGNWEAAQATLAESIALEPTNPEALKSLSTTLRQYAQVLLAESSFSRAVEVLETAVNLWASEIKSWELLVTAYRAVGDAAGTERALERVRALR</sequence>
<dbReference type="SUPFAM" id="SSF48452">
    <property type="entry name" value="TPR-like"/>
    <property type="match status" value="2"/>
</dbReference>
<reference evidence="1" key="1">
    <citation type="submission" date="2018-05" db="EMBL/GenBank/DDBJ databases">
        <authorList>
            <person name="Lanie J.A."/>
            <person name="Ng W.-L."/>
            <person name="Kazmierczak K.M."/>
            <person name="Andrzejewski T.M."/>
            <person name="Davidsen T.M."/>
            <person name="Wayne K.J."/>
            <person name="Tettelin H."/>
            <person name="Glass J.I."/>
            <person name="Rusch D."/>
            <person name="Podicherti R."/>
            <person name="Tsui H.-C.T."/>
            <person name="Winkler M.E."/>
        </authorList>
    </citation>
    <scope>NUCLEOTIDE SEQUENCE</scope>
</reference>
<dbReference type="GO" id="GO:0097363">
    <property type="term" value="F:protein O-acetylglucosaminyltransferase activity"/>
    <property type="evidence" value="ECO:0007669"/>
    <property type="project" value="TreeGrafter"/>
</dbReference>
<dbReference type="GO" id="GO:0006396">
    <property type="term" value="P:RNA processing"/>
    <property type="evidence" value="ECO:0007669"/>
    <property type="project" value="InterPro"/>
</dbReference>
<dbReference type="PROSITE" id="PS50293">
    <property type="entry name" value="TPR_REGION"/>
    <property type="match status" value="1"/>
</dbReference>
<organism evidence="1">
    <name type="scientific">marine metagenome</name>
    <dbReference type="NCBI Taxonomy" id="408172"/>
    <lineage>
        <taxon>unclassified sequences</taxon>
        <taxon>metagenomes</taxon>
        <taxon>ecological metagenomes</taxon>
    </lineage>
</organism>
<dbReference type="Pfam" id="PF14559">
    <property type="entry name" value="TPR_19"/>
    <property type="match status" value="1"/>
</dbReference>
<dbReference type="PANTHER" id="PTHR44366:SF1">
    <property type="entry name" value="UDP-N-ACETYLGLUCOSAMINE--PEPTIDE N-ACETYLGLUCOSAMINYLTRANSFERASE 110 KDA SUBUNIT"/>
    <property type="match status" value="1"/>
</dbReference>
<protein>
    <submittedName>
        <fullName evidence="1">Uncharacterized protein</fullName>
    </submittedName>
</protein>
<dbReference type="InterPro" id="IPR003107">
    <property type="entry name" value="HAT"/>
</dbReference>
<dbReference type="InterPro" id="IPR019734">
    <property type="entry name" value="TPR_rpt"/>
</dbReference>
<proteinExistence type="predicted"/>
<gene>
    <name evidence="1" type="ORF">METZ01_LOCUS43431</name>
</gene>
<dbReference type="SMART" id="SM00386">
    <property type="entry name" value="HAT"/>
    <property type="match status" value="3"/>
</dbReference>
<evidence type="ECO:0000313" key="1">
    <source>
        <dbReference type="EMBL" id="SUZ90577.1"/>
    </source>
</evidence>